<sequence length="118" mass="13681">MDLTSVKEVFEFLDKNSDKRCFLYFVASPDETGESWCPDCRKAKPFVESAIKYLPEDAVFITVHTGSKPVWKDQANEFRNEPKLNVNNVPTLMEFGKSNRLIEDQLFEVEPIIKFLTQ</sequence>
<organism evidence="6">
    <name type="scientific">Rodentolepis nana</name>
    <name type="common">Dwarf tapeworm</name>
    <name type="synonym">Hymenolepis nana</name>
    <dbReference type="NCBI Taxonomy" id="102285"/>
    <lineage>
        <taxon>Eukaryota</taxon>
        <taxon>Metazoa</taxon>
        <taxon>Spiralia</taxon>
        <taxon>Lophotrochozoa</taxon>
        <taxon>Platyhelminthes</taxon>
        <taxon>Cestoda</taxon>
        <taxon>Eucestoda</taxon>
        <taxon>Cyclophyllidea</taxon>
        <taxon>Hymenolepididae</taxon>
        <taxon>Rodentolepis</taxon>
    </lineage>
</organism>
<dbReference type="OrthoDB" id="78947at2759"/>
<evidence type="ECO:0000313" key="5">
    <source>
        <dbReference type="Proteomes" id="UP000278807"/>
    </source>
</evidence>
<dbReference type="Pfam" id="PF06110">
    <property type="entry name" value="TXD17-like_Trx"/>
    <property type="match status" value="1"/>
</dbReference>
<dbReference type="SUPFAM" id="SSF52833">
    <property type="entry name" value="Thioredoxin-like"/>
    <property type="match status" value="1"/>
</dbReference>
<evidence type="ECO:0000313" key="4">
    <source>
        <dbReference type="EMBL" id="VDO00671.1"/>
    </source>
</evidence>
<dbReference type="GO" id="GO:0047134">
    <property type="term" value="F:protein-disulfide reductase [NAD(P)H] activity"/>
    <property type="evidence" value="ECO:0007669"/>
    <property type="project" value="InterPro"/>
</dbReference>
<reference evidence="4 5" key="2">
    <citation type="submission" date="2018-11" db="EMBL/GenBank/DDBJ databases">
        <authorList>
            <consortium name="Pathogen Informatics"/>
        </authorList>
    </citation>
    <scope>NUCLEOTIDE SEQUENCE [LARGE SCALE GENOMIC DNA]</scope>
</reference>
<dbReference type="WBParaSite" id="HNAJ_0000481301-mRNA-1">
    <property type="protein sequence ID" value="HNAJ_0000481301-mRNA-1"/>
    <property type="gene ID" value="HNAJ_0000481301"/>
</dbReference>
<comment type="similarity">
    <text evidence="1">Belongs to the thioredoxin family.</text>
</comment>
<dbReference type="InterPro" id="IPR036249">
    <property type="entry name" value="Thioredoxin-like_sf"/>
</dbReference>
<protein>
    <recommendedName>
        <fullName evidence="2">Thioredoxin domain-containing protein 17</fullName>
    </recommendedName>
</protein>
<dbReference type="STRING" id="102285.A0A0R3TCM4"/>
<proteinExistence type="inferred from homology"/>
<dbReference type="Proteomes" id="UP000278807">
    <property type="component" value="Unassembled WGS sequence"/>
</dbReference>
<dbReference type="InterPro" id="IPR010357">
    <property type="entry name" value="TXNDC17_dom"/>
</dbReference>
<dbReference type="AlphaFoldDB" id="A0A0R3TCM4"/>
<reference evidence="6" key="1">
    <citation type="submission" date="2017-02" db="UniProtKB">
        <authorList>
            <consortium name="WormBaseParasite"/>
        </authorList>
    </citation>
    <scope>IDENTIFICATION</scope>
</reference>
<dbReference type="Gene3D" id="3.40.30.10">
    <property type="entry name" value="Glutaredoxin"/>
    <property type="match status" value="1"/>
</dbReference>
<dbReference type="InterPro" id="IPR045108">
    <property type="entry name" value="TXNDC17-like"/>
</dbReference>
<gene>
    <name evidence="4" type="ORF">HNAJ_LOCUS4811</name>
</gene>
<evidence type="ECO:0000313" key="6">
    <source>
        <dbReference type="WBParaSite" id="HNAJ_0000481301-mRNA-1"/>
    </source>
</evidence>
<evidence type="ECO:0000256" key="2">
    <source>
        <dbReference type="ARBA" id="ARBA00016949"/>
    </source>
</evidence>
<keyword evidence="5" id="KW-1185">Reference proteome</keyword>
<name>A0A0R3TCM4_RODNA</name>
<accession>A0A0R3TCM4</accession>
<evidence type="ECO:0000259" key="3">
    <source>
        <dbReference type="Pfam" id="PF06110"/>
    </source>
</evidence>
<dbReference type="PANTHER" id="PTHR12452:SF0">
    <property type="entry name" value="THIOREDOXIN DOMAIN-CONTAINING PROTEIN 17"/>
    <property type="match status" value="1"/>
</dbReference>
<dbReference type="PANTHER" id="PTHR12452">
    <property type="entry name" value="42-9-9 PROTEIN-RELATED"/>
    <property type="match status" value="1"/>
</dbReference>
<dbReference type="GO" id="GO:0005829">
    <property type="term" value="C:cytosol"/>
    <property type="evidence" value="ECO:0007669"/>
    <property type="project" value="TreeGrafter"/>
</dbReference>
<dbReference type="EMBL" id="UZAE01003672">
    <property type="protein sequence ID" value="VDO00671.1"/>
    <property type="molecule type" value="Genomic_DNA"/>
</dbReference>
<evidence type="ECO:0000256" key="1">
    <source>
        <dbReference type="ARBA" id="ARBA00008987"/>
    </source>
</evidence>
<feature type="domain" description="Thioredoxin" evidence="3">
    <location>
        <begin position="15"/>
        <end position="116"/>
    </location>
</feature>